<feature type="transmembrane region" description="Helical" evidence="1">
    <location>
        <begin position="121"/>
        <end position="139"/>
    </location>
</feature>
<gene>
    <name evidence="2" type="ORF">BPO_0863</name>
</gene>
<feature type="transmembrane region" description="Helical" evidence="1">
    <location>
        <begin position="63"/>
        <end position="82"/>
    </location>
</feature>
<evidence type="ECO:0000256" key="1">
    <source>
        <dbReference type="SAM" id="Phobius"/>
    </source>
</evidence>
<accession>A0AAU0F0D8</accession>
<sequence length="152" mass="17498">MKTLYLLPNAYKKIGWFVFVPSFILGILMLIFHWEFPLVNIPVIYNDALVGERGFFVETSVSWLENLIGMMVIVGGLLVGFSKEKTEDEYIASLRLKALFWAMGVSYLVVLGLYLAVFGIAFLYIIILAMYLPLVLYIFRFNYCLLTLNNEK</sequence>
<feature type="transmembrane region" description="Helical" evidence="1">
    <location>
        <begin position="14"/>
        <end position="34"/>
    </location>
</feature>
<dbReference type="KEGG" id="bpor:BPO_0863"/>
<organism evidence="2 3">
    <name type="scientific">Bergeyella porcorum</name>
    <dbReference type="NCBI Taxonomy" id="1735111"/>
    <lineage>
        <taxon>Bacteria</taxon>
        <taxon>Pseudomonadati</taxon>
        <taxon>Bacteroidota</taxon>
        <taxon>Flavobacteriia</taxon>
        <taxon>Flavobacteriales</taxon>
        <taxon>Weeksellaceae</taxon>
        <taxon>Bergeyella</taxon>
    </lineage>
</organism>
<dbReference type="RefSeq" id="WP_327985130.1">
    <property type="nucleotide sequence ID" value="NZ_CP136426.1"/>
</dbReference>
<reference evidence="2" key="1">
    <citation type="submission" date="2023-10" db="EMBL/GenBank/DDBJ databases">
        <title>Characterization and whole genome sequencing of a novel strain of Bergeyella porcorum QD2021 isolated from pig.</title>
        <authorList>
            <person name="Liu G."/>
            <person name="Chen C."/>
            <person name="Han X."/>
        </authorList>
    </citation>
    <scope>NUCLEOTIDE SEQUENCE</scope>
    <source>
        <strain evidence="2">QD2021</strain>
    </source>
</reference>
<keyword evidence="1" id="KW-1133">Transmembrane helix</keyword>
<keyword evidence="1" id="KW-0472">Membrane</keyword>
<dbReference type="AlphaFoldDB" id="A0AAU0F0D8"/>
<evidence type="ECO:0000313" key="3">
    <source>
        <dbReference type="Proteomes" id="UP001432059"/>
    </source>
</evidence>
<proteinExistence type="predicted"/>
<dbReference type="Proteomes" id="UP001432059">
    <property type="component" value="Chromosome"/>
</dbReference>
<feature type="transmembrane region" description="Helical" evidence="1">
    <location>
        <begin position="94"/>
        <end position="115"/>
    </location>
</feature>
<keyword evidence="1" id="KW-0812">Transmembrane</keyword>
<dbReference type="EMBL" id="CP136426">
    <property type="protein sequence ID" value="WOC51510.1"/>
    <property type="molecule type" value="Genomic_DNA"/>
</dbReference>
<keyword evidence="3" id="KW-1185">Reference proteome</keyword>
<name>A0AAU0F0D8_9FLAO</name>
<protein>
    <submittedName>
        <fullName evidence="2">Membrane protein</fullName>
    </submittedName>
</protein>
<evidence type="ECO:0000313" key="2">
    <source>
        <dbReference type="EMBL" id="WOC51510.1"/>
    </source>
</evidence>